<reference evidence="2" key="1">
    <citation type="submission" date="2016-06" db="EMBL/GenBank/DDBJ databases">
        <title>Parallel loss of symbiosis genes in relatives of nitrogen-fixing non-legume Parasponia.</title>
        <authorList>
            <person name="Van Velzen R."/>
            <person name="Holmer R."/>
            <person name="Bu F."/>
            <person name="Rutten L."/>
            <person name="Van Zeijl A."/>
            <person name="Liu W."/>
            <person name="Santuari L."/>
            <person name="Cao Q."/>
            <person name="Sharma T."/>
            <person name="Shen D."/>
            <person name="Roswanjaya Y."/>
            <person name="Wardhani T."/>
            <person name="Kalhor M.S."/>
            <person name="Jansen J."/>
            <person name="Van den Hoogen J."/>
            <person name="Gungor B."/>
            <person name="Hartog M."/>
            <person name="Hontelez J."/>
            <person name="Verver J."/>
            <person name="Yang W.-C."/>
            <person name="Schijlen E."/>
            <person name="Repin R."/>
            <person name="Schilthuizen M."/>
            <person name="Schranz E."/>
            <person name="Heidstra R."/>
            <person name="Miyata K."/>
            <person name="Fedorova E."/>
            <person name="Kohlen W."/>
            <person name="Bisseling T."/>
            <person name="Smit S."/>
            <person name="Geurts R."/>
        </authorList>
    </citation>
    <scope>NUCLEOTIDE SEQUENCE [LARGE SCALE GENOMIC DNA]</scope>
    <source>
        <strain evidence="2">cv. RG33-2</strain>
    </source>
</reference>
<comment type="caution">
    <text evidence="1">The sequence shown here is derived from an EMBL/GenBank/DDBJ whole genome shotgun (WGS) entry which is preliminary data.</text>
</comment>
<keyword evidence="2" id="KW-1185">Reference proteome</keyword>
<protein>
    <submittedName>
        <fullName evidence="1">Uncharacterized protein</fullName>
    </submittedName>
</protein>
<dbReference type="Proteomes" id="UP000237000">
    <property type="component" value="Unassembled WGS sequence"/>
</dbReference>
<dbReference type="InParanoid" id="A0A2P5DJI4"/>
<proteinExistence type="predicted"/>
<organism evidence="1 2">
    <name type="scientific">Trema orientale</name>
    <name type="common">Charcoal tree</name>
    <name type="synonym">Celtis orientalis</name>
    <dbReference type="NCBI Taxonomy" id="63057"/>
    <lineage>
        <taxon>Eukaryota</taxon>
        <taxon>Viridiplantae</taxon>
        <taxon>Streptophyta</taxon>
        <taxon>Embryophyta</taxon>
        <taxon>Tracheophyta</taxon>
        <taxon>Spermatophyta</taxon>
        <taxon>Magnoliopsida</taxon>
        <taxon>eudicotyledons</taxon>
        <taxon>Gunneridae</taxon>
        <taxon>Pentapetalae</taxon>
        <taxon>rosids</taxon>
        <taxon>fabids</taxon>
        <taxon>Rosales</taxon>
        <taxon>Cannabaceae</taxon>
        <taxon>Trema</taxon>
    </lineage>
</organism>
<evidence type="ECO:0000313" key="2">
    <source>
        <dbReference type="Proteomes" id="UP000237000"/>
    </source>
</evidence>
<dbReference type="EMBL" id="JXTC01000266">
    <property type="protein sequence ID" value="PON73454.1"/>
    <property type="molecule type" value="Genomic_DNA"/>
</dbReference>
<accession>A0A2P5DJI4</accession>
<name>A0A2P5DJI4_TREOI</name>
<evidence type="ECO:0000313" key="1">
    <source>
        <dbReference type="EMBL" id="PON73454.1"/>
    </source>
</evidence>
<dbReference type="AlphaFoldDB" id="A0A2P5DJI4"/>
<sequence>MAGRRVWLSMESQTPFQEAIQLVFSEWSEFETAMSLQRPLKTQQLSSAIFTFFATTAEPDKDGLGEALHLFFSEELEAFLALPSRMRVMKVLKEHDEKKLKEHVEKELKECDEKEQ</sequence>
<gene>
    <name evidence="1" type="ORF">TorRG33x02_249370</name>
</gene>